<feature type="region of interest" description="Disordered" evidence="1">
    <location>
        <begin position="140"/>
        <end position="200"/>
    </location>
</feature>
<feature type="compositionally biased region" description="Polar residues" evidence="1">
    <location>
        <begin position="140"/>
        <end position="159"/>
    </location>
</feature>
<protein>
    <recommendedName>
        <fullName evidence="4">Fungal N-terminal domain-containing protein</fullName>
    </recommendedName>
</protein>
<organism evidence="2 3">
    <name type="scientific">Emericellopsis atlantica</name>
    <dbReference type="NCBI Taxonomy" id="2614577"/>
    <lineage>
        <taxon>Eukaryota</taxon>
        <taxon>Fungi</taxon>
        <taxon>Dikarya</taxon>
        <taxon>Ascomycota</taxon>
        <taxon>Pezizomycotina</taxon>
        <taxon>Sordariomycetes</taxon>
        <taxon>Hypocreomycetidae</taxon>
        <taxon>Hypocreales</taxon>
        <taxon>Bionectriaceae</taxon>
        <taxon>Emericellopsis</taxon>
    </lineage>
</organism>
<gene>
    <name evidence="2" type="ORF">F5Z01DRAFT_636611</name>
</gene>
<evidence type="ECO:0000313" key="3">
    <source>
        <dbReference type="Proteomes" id="UP000887229"/>
    </source>
</evidence>
<reference evidence="2" key="1">
    <citation type="journal article" date="2021" name="IMA Fungus">
        <title>Genomic characterization of three marine fungi, including Emericellopsis atlantica sp. nov. with signatures of a generalist lifestyle and marine biomass degradation.</title>
        <authorList>
            <person name="Hagestad O.C."/>
            <person name="Hou L."/>
            <person name="Andersen J.H."/>
            <person name="Hansen E.H."/>
            <person name="Altermark B."/>
            <person name="Li C."/>
            <person name="Kuhnert E."/>
            <person name="Cox R.J."/>
            <person name="Crous P.W."/>
            <person name="Spatafora J.W."/>
            <person name="Lail K."/>
            <person name="Amirebrahimi M."/>
            <person name="Lipzen A."/>
            <person name="Pangilinan J."/>
            <person name="Andreopoulos W."/>
            <person name="Hayes R.D."/>
            <person name="Ng V."/>
            <person name="Grigoriev I.V."/>
            <person name="Jackson S.A."/>
            <person name="Sutton T.D.S."/>
            <person name="Dobson A.D.W."/>
            <person name="Rama T."/>
        </authorList>
    </citation>
    <scope>NUCLEOTIDE SEQUENCE</scope>
    <source>
        <strain evidence="2">TS7</strain>
    </source>
</reference>
<feature type="region of interest" description="Disordered" evidence="1">
    <location>
        <begin position="331"/>
        <end position="353"/>
    </location>
</feature>
<dbReference type="OrthoDB" id="5069016at2759"/>
<dbReference type="Proteomes" id="UP000887229">
    <property type="component" value="Unassembled WGS sequence"/>
</dbReference>
<feature type="compositionally biased region" description="Basic and acidic residues" evidence="1">
    <location>
        <begin position="163"/>
        <end position="180"/>
    </location>
</feature>
<name>A0A9P8CRB1_9HYPO</name>
<evidence type="ECO:0000313" key="2">
    <source>
        <dbReference type="EMBL" id="KAG9254536.1"/>
    </source>
</evidence>
<evidence type="ECO:0000256" key="1">
    <source>
        <dbReference type="SAM" id="MobiDB-lite"/>
    </source>
</evidence>
<comment type="caution">
    <text evidence="2">The sequence shown here is derived from an EMBL/GenBank/DDBJ whole genome shotgun (WGS) entry which is preliminary data.</text>
</comment>
<dbReference type="GeneID" id="70293128"/>
<dbReference type="RefSeq" id="XP_046118460.1">
    <property type="nucleotide sequence ID" value="XM_046262225.1"/>
</dbReference>
<accession>A0A9P8CRB1</accession>
<sequence length="353" mass="39398">MAEVVGVIAAAAQLAATCLSLVELARKIKGGSSSLRNYQKQLQDTRDLSQAISQNPLLQTPEVEVYIFSLLTLVNEHDLQPLFRRGRFYRSWSFMLKDRELSEISTSLERHKTHLSLIIHNLQAQAIHHIQADIKDIAMSQSPDKPTCGEHTQPNQAPTTREMPSKELVTFRRSEADPEKGSPPQQRVRLGAPSMPSSSSPIDICPEEFLLALKMANRSVEENPNSNFFYKNTARGGKMRNGNFFSNAEYPGGAGANHISLPQSIYVNNHGIDVTDLHNGHFYELCGDTRADVPQFREDLFFNNTMVSQTSGGENFGGGEIHNGNRIIMVRGRKDKGREDKNVEKQHGKEGQT</sequence>
<dbReference type="AlphaFoldDB" id="A0A9P8CRB1"/>
<proteinExistence type="predicted"/>
<keyword evidence="3" id="KW-1185">Reference proteome</keyword>
<dbReference type="EMBL" id="MU251254">
    <property type="protein sequence ID" value="KAG9254536.1"/>
    <property type="molecule type" value="Genomic_DNA"/>
</dbReference>
<feature type="compositionally biased region" description="Basic and acidic residues" evidence="1">
    <location>
        <begin position="336"/>
        <end position="353"/>
    </location>
</feature>
<evidence type="ECO:0008006" key="4">
    <source>
        <dbReference type="Google" id="ProtNLM"/>
    </source>
</evidence>